<evidence type="ECO:0008006" key="5">
    <source>
        <dbReference type="Google" id="ProtNLM"/>
    </source>
</evidence>
<sequence>MILGTGTIPCLPVVDSKSASLKVNKKNLLLNVPPTLTVRPGRLTTLTGSGATAFSWWSRLDILTSISRVFSPSEQTIPASLLRCLLLRAGIESNPGPPKIWICPICNMKINKTQYSARCRSCCNWCYLHDCSSDFGGFFICKNCPSPNPRSSSSAASAMSMRHSQTSSTSKTERIISHPAYQNTTGFVAHSPGQLTFLQWNCNGTKNKKDKLQQHLETHKIHIAALQETKLTSRSKEPEFDGYSLYRKDRGLGQGGGLNPKP</sequence>
<feature type="compositionally biased region" description="Low complexity" evidence="1">
    <location>
        <begin position="152"/>
        <end position="161"/>
    </location>
</feature>
<feature type="compositionally biased region" description="Gly residues" evidence="1">
    <location>
        <begin position="252"/>
        <end position="262"/>
    </location>
</feature>
<accession>T1FHS2</accession>
<reference evidence="3" key="3">
    <citation type="submission" date="2015-06" db="UniProtKB">
        <authorList>
            <consortium name="EnsemblMetazoa"/>
        </authorList>
    </citation>
    <scope>IDENTIFICATION</scope>
</reference>
<dbReference type="OrthoDB" id="8064697at2759"/>
<reference evidence="2 4" key="2">
    <citation type="journal article" date="2013" name="Nature">
        <title>Insights into bilaterian evolution from three spiralian genomes.</title>
        <authorList>
            <person name="Simakov O."/>
            <person name="Marletaz F."/>
            <person name="Cho S.J."/>
            <person name="Edsinger-Gonzales E."/>
            <person name="Havlak P."/>
            <person name="Hellsten U."/>
            <person name="Kuo D.H."/>
            <person name="Larsson T."/>
            <person name="Lv J."/>
            <person name="Arendt D."/>
            <person name="Savage R."/>
            <person name="Osoegawa K."/>
            <person name="de Jong P."/>
            <person name="Grimwood J."/>
            <person name="Chapman J.A."/>
            <person name="Shapiro H."/>
            <person name="Aerts A."/>
            <person name="Otillar R.P."/>
            <person name="Terry A.Y."/>
            <person name="Boore J.L."/>
            <person name="Grigoriev I.V."/>
            <person name="Lindberg D.R."/>
            <person name="Seaver E.C."/>
            <person name="Weisblat D.A."/>
            <person name="Putnam N.H."/>
            <person name="Rokhsar D.S."/>
        </authorList>
    </citation>
    <scope>NUCLEOTIDE SEQUENCE</scope>
</reference>
<proteinExistence type="predicted"/>
<dbReference type="EnsemblMetazoa" id="HelroT182117">
    <property type="protein sequence ID" value="HelroP182117"/>
    <property type="gene ID" value="HelroG182117"/>
</dbReference>
<dbReference type="EMBL" id="AMQM01007983">
    <property type="status" value="NOT_ANNOTATED_CDS"/>
    <property type="molecule type" value="Genomic_DNA"/>
</dbReference>
<feature type="region of interest" description="Disordered" evidence="1">
    <location>
        <begin position="233"/>
        <end position="262"/>
    </location>
</feature>
<dbReference type="InParanoid" id="T1FHS2"/>
<dbReference type="InterPro" id="IPR036691">
    <property type="entry name" value="Endo/exonu/phosph_ase_sf"/>
</dbReference>
<evidence type="ECO:0000313" key="4">
    <source>
        <dbReference type="Proteomes" id="UP000015101"/>
    </source>
</evidence>
<dbReference type="EMBL" id="KB097701">
    <property type="protein sequence ID" value="ESN91258.1"/>
    <property type="molecule type" value="Genomic_DNA"/>
</dbReference>
<dbReference type="Proteomes" id="UP000015101">
    <property type="component" value="Unassembled WGS sequence"/>
</dbReference>
<keyword evidence="4" id="KW-1185">Reference proteome</keyword>
<dbReference type="CTD" id="20208371"/>
<organism evidence="3 4">
    <name type="scientific">Helobdella robusta</name>
    <name type="common">Californian leech</name>
    <dbReference type="NCBI Taxonomy" id="6412"/>
    <lineage>
        <taxon>Eukaryota</taxon>
        <taxon>Metazoa</taxon>
        <taxon>Spiralia</taxon>
        <taxon>Lophotrochozoa</taxon>
        <taxon>Annelida</taxon>
        <taxon>Clitellata</taxon>
        <taxon>Hirudinea</taxon>
        <taxon>Rhynchobdellida</taxon>
        <taxon>Glossiphoniidae</taxon>
        <taxon>Helobdella</taxon>
    </lineage>
</organism>
<feature type="region of interest" description="Disordered" evidence="1">
    <location>
        <begin position="152"/>
        <end position="172"/>
    </location>
</feature>
<dbReference type="RefSeq" id="XP_009030662.1">
    <property type="nucleotide sequence ID" value="XM_009032414.1"/>
</dbReference>
<reference evidence="4" key="1">
    <citation type="submission" date="2012-12" db="EMBL/GenBank/DDBJ databases">
        <authorList>
            <person name="Hellsten U."/>
            <person name="Grimwood J."/>
            <person name="Chapman J.A."/>
            <person name="Shapiro H."/>
            <person name="Aerts A."/>
            <person name="Otillar R.P."/>
            <person name="Terry A.Y."/>
            <person name="Boore J.L."/>
            <person name="Simakov O."/>
            <person name="Marletaz F."/>
            <person name="Cho S.-J."/>
            <person name="Edsinger-Gonzales E."/>
            <person name="Havlak P."/>
            <person name="Kuo D.-H."/>
            <person name="Larsson T."/>
            <person name="Lv J."/>
            <person name="Arendt D."/>
            <person name="Savage R."/>
            <person name="Osoegawa K."/>
            <person name="de Jong P."/>
            <person name="Lindberg D.R."/>
            <person name="Seaver E.C."/>
            <person name="Weisblat D.A."/>
            <person name="Putnam N.H."/>
            <person name="Grigoriev I.V."/>
            <person name="Rokhsar D.S."/>
        </authorList>
    </citation>
    <scope>NUCLEOTIDE SEQUENCE</scope>
</reference>
<dbReference type="STRING" id="6412.T1FHS2"/>
<dbReference type="HOGENOM" id="CLU_1062758_0_0_1"/>
<gene>
    <name evidence="3" type="primary">20208371</name>
    <name evidence="2" type="ORF">HELRODRAFT_182117</name>
</gene>
<name>T1FHS2_HELRO</name>
<dbReference type="AlphaFoldDB" id="T1FHS2"/>
<dbReference type="SUPFAM" id="SSF56219">
    <property type="entry name" value="DNase I-like"/>
    <property type="match status" value="1"/>
</dbReference>
<evidence type="ECO:0000256" key="1">
    <source>
        <dbReference type="SAM" id="MobiDB-lite"/>
    </source>
</evidence>
<dbReference type="Gene3D" id="3.60.10.10">
    <property type="entry name" value="Endonuclease/exonuclease/phosphatase"/>
    <property type="match status" value="1"/>
</dbReference>
<evidence type="ECO:0000313" key="3">
    <source>
        <dbReference type="EnsemblMetazoa" id="HelroP182117"/>
    </source>
</evidence>
<dbReference type="KEGG" id="hro:HELRODRAFT_182117"/>
<dbReference type="GeneID" id="20208371"/>
<evidence type="ECO:0000313" key="2">
    <source>
        <dbReference type="EMBL" id="ESN91258.1"/>
    </source>
</evidence>
<protein>
    <recommendedName>
        <fullName evidence="5">Endonuclease/exonuclease/phosphatase domain-containing protein</fullName>
    </recommendedName>
</protein>